<gene>
    <name evidence="1" type="ORF">ITX44_29080</name>
</gene>
<comment type="caution">
    <text evidence="1">The sequence shown here is derived from an EMBL/GenBank/DDBJ whole genome shotgun (WGS) entry which is preliminary data.</text>
</comment>
<organism evidence="1 2">
    <name type="scientific">Actinacidiphila acididurans</name>
    <dbReference type="NCBI Taxonomy" id="2784346"/>
    <lineage>
        <taxon>Bacteria</taxon>
        <taxon>Bacillati</taxon>
        <taxon>Actinomycetota</taxon>
        <taxon>Actinomycetes</taxon>
        <taxon>Kitasatosporales</taxon>
        <taxon>Streptomycetaceae</taxon>
        <taxon>Actinacidiphila</taxon>
    </lineage>
</organism>
<evidence type="ECO:0000313" key="2">
    <source>
        <dbReference type="Proteomes" id="UP000749040"/>
    </source>
</evidence>
<dbReference type="Proteomes" id="UP000749040">
    <property type="component" value="Unassembled WGS sequence"/>
</dbReference>
<proteinExistence type="predicted"/>
<protein>
    <submittedName>
        <fullName evidence="1">Uncharacterized protein</fullName>
    </submittedName>
</protein>
<keyword evidence="2" id="KW-1185">Reference proteome</keyword>
<sequence>MRKSIVDLWLADERPAVDGLFRADGSAWAVEVDGPRLSWFDVGGPFDLEGFLAEDPEWLTSADPHPQGFTELPDRSGYVCCGDGAHGSEGFFARLDKDKNLVWLVSLLDSNPFEKAEAHGSLATFTNNLGNSVTIDLTNPHFA</sequence>
<dbReference type="EMBL" id="JADKYB010000018">
    <property type="protein sequence ID" value="MBM9508533.1"/>
    <property type="molecule type" value="Genomic_DNA"/>
</dbReference>
<accession>A0ABS2TYW4</accession>
<evidence type="ECO:0000313" key="1">
    <source>
        <dbReference type="EMBL" id="MBM9508533.1"/>
    </source>
</evidence>
<dbReference type="RefSeq" id="WP_205360633.1">
    <property type="nucleotide sequence ID" value="NZ_JADKYB010000018.1"/>
</dbReference>
<reference evidence="1 2" key="1">
    <citation type="submission" date="2021-01" db="EMBL/GenBank/DDBJ databases">
        <title>Streptomyces acididurans sp. nov., isolated from a peat swamp forest soil.</title>
        <authorList>
            <person name="Chantavorakit T."/>
            <person name="Duangmal K."/>
        </authorList>
    </citation>
    <scope>NUCLEOTIDE SEQUENCE [LARGE SCALE GENOMIC DNA]</scope>
    <source>
        <strain evidence="1 2">KK5PA1</strain>
    </source>
</reference>
<name>A0ABS2TYW4_9ACTN</name>